<dbReference type="STRING" id="1817863.A2Y62_08480"/>
<evidence type="ECO:0000256" key="7">
    <source>
        <dbReference type="ARBA" id="ARBA00048741"/>
    </source>
</evidence>
<keyword evidence="8" id="KW-0061">Asparagine biosynthesis</keyword>
<keyword evidence="4 9" id="KW-0547">Nucleotide-binding</keyword>
<dbReference type="Proteomes" id="UP000178943">
    <property type="component" value="Unassembled WGS sequence"/>
</dbReference>
<evidence type="ECO:0000256" key="6">
    <source>
        <dbReference type="ARBA" id="ARBA00022962"/>
    </source>
</evidence>
<evidence type="ECO:0000256" key="2">
    <source>
        <dbReference type="ARBA" id="ARBA00005752"/>
    </source>
</evidence>
<dbReference type="Pfam" id="PF00733">
    <property type="entry name" value="Asn_synthase"/>
    <property type="match status" value="1"/>
</dbReference>
<dbReference type="InterPro" id="IPR033738">
    <property type="entry name" value="AsnB_N"/>
</dbReference>
<dbReference type="InterPro" id="IPR006426">
    <property type="entry name" value="Asn_synth_AEB"/>
</dbReference>
<dbReference type="EC" id="6.3.5.4" evidence="3"/>
<dbReference type="SUPFAM" id="SSF56235">
    <property type="entry name" value="N-terminal nucleophile aminohydrolases (Ntn hydrolases)"/>
    <property type="match status" value="1"/>
</dbReference>
<dbReference type="PANTHER" id="PTHR43284">
    <property type="entry name" value="ASPARAGINE SYNTHETASE (GLUTAMINE-HYDROLYZING)"/>
    <property type="match status" value="1"/>
</dbReference>
<comment type="caution">
    <text evidence="11">The sequence shown here is derived from an EMBL/GenBank/DDBJ whole genome shotgun (WGS) entry which is preliminary data.</text>
</comment>
<name>A0A1F5VT59_9BACT</name>
<dbReference type="PANTHER" id="PTHR43284:SF1">
    <property type="entry name" value="ASPARAGINE SYNTHETASE"/>
    <property type="match status" value="1"/>
</dbReference>
<evidence type="ECO:0000256" key="1">
    <source>
        <dbReference type="ARBA" id="ARBA00005187"/>
    </source>
</evidence>
<dbReference type="Pfam" id="PF13537">
    <property type="entry name" value="GATase_7"/>
    <property type="match status" value="1"/>
</dbReference>
<keyword evidence="8" id="KW-0028">Amino-acid biosynthesis</keyword>
<dbReference type="GO" id="GO:0004066">
    <property type="term" value="F:asparagine synthase (glutamine-hydrolyzing) activity"/>
    <property type="evidence" value="ECO:0007669"/>
    <property type="project" value="UniProtKB-EC"/>
</dbReference>
<comment type="pathway">
    <text evidence="1">Amino-acid biosynthesis; L-asparagine biosynthesis; L-asparagine from L-aspartate (L-Gln route): step 1/1.</text>
</comment>
<dbReference type="AlphaFoldDB" id="A0A1F5VT59"/>
<feature type="binding site" evidence="9">
    <location>
        <position position="103"/>
    </location>
    <ligand>
        <name>L-glutamine</name>
        <dbReference type="ChEBI" id="CHEBI:58359"/>
    </ligand>
</feature>
<dbReference type="InterPro" id="IPR051786">
    <property type="entry name" value="ASN_synthetase/amidase"/>
</dbReference>
<dbReference type="GO" id="GO:0005829">
    <property type="term" value="C:cytosol"/>
    <property type="evidence" value="ECO:0007669"/>
    <property type="project" value="TreeGrafter"/>
</dbReference>
<feature type="binding site" evidence="9">
    <location>
        <begin position="376"/>
        <end position="377"/>
    </location>
    <ligand>
        <name>ATP</name>
        <dbReference type="ChEBI" id="CHEBI:30616"/>
    </ligand>
</feature>
<dbReference type="Gene3D" id="3.60.20.10">
    <property type="entry name" value="Glutamine Phosphoribosylpyrophosphate, subunit 1, domain 1"/>
    <property type="match status" value="1"/>
</dbReference>
<evidence type="ECO:0000256" key="8">
    <source>
        <dbReference type="PIRSR" id="PIRSR001589-1"/>
    </source>
</evidence>
<dbReference type="EMBL" id="MFGW01000089">
    <property type="protein sequence ID" value="OGF66543.1"/>
    <property type="molecule type" value="Genomic_DNA"/>
</dbReference>
<comment type="similarity">
    <text evidence="2">Belongs to the asparagine synthetase family.</text>
</comment>
<evidence type="ECO:0000256" key="3">
    <source>
        <dbReference type="ARBA" id="ARBA00012737"/>
    </source>
</evidence>
<evidence type="ECO:0000259" key="10">
    <source>
        <dbReference type="PROSITE" id="PS51278"/>
    </source>
</evidence>
<keyword evidence="5 9" id="KW-0067">ATP-binding</keyword>
<feature type="domain" description="Glutamine amidotransferase type-2" evidence="10">
    <location>
        <begin position="2"/>
        <end position="221"/>
    </location>
</feature>
<dbReference type="CDD" id="cd01991">
    <property type="entry name" value="Asn_synthase_B_C"/>
    <property type="match status" value="1"/>
</dbReference>
<accession>A0A1F5VT59</accession>
<dbReference type="PROSITE" id="PS51278">
    <property type="entry name" value="GATASE_TYPE_2"/>
    <property type="match status" value="1"/>
</dbReference>
<feature type="binding site" evidence="9">
    <location>
        <position position="304"/>
    </location>
    <ligand>
        <name>ATP</name>
        <dbReference type="ChEBI" id="CHEBI:30616"/>
    </ligand>
</feature>
<dbReference type="InterPro" id="IPR017932">
    <property type="entry name" value="GATase_2_dom"/>
</dbReference>
<dbReference type="Gene3D" id="3.40.50.620">
    <property type="entry name" value="HUPs"/>
    <property type="match status" value="1"/>
</dbReference>
<organism evidence="11 12">
    <name type="scientific">Candidatus Fischerbacteria bacterium RBG_13_37_8</name>
    <dbReference type="NCBI Taxonomy" id="1817863"/>
    <lineage>
        <taxon>Bacteria</taxon>
        <taxon>Candidatus Fischeribacteriota</taxon>
    </lineage>
</organism>
<dbReference type="CDD" id="cd00712">
    <property type="entry name" value="AsnB"/>
    <property type="match status" value="1"/>
</dbReference>
<dbReference type="PIRSF" id="PIRSF001589">
    <property type="entry name" value="Asn_synthetase_glu-h"/>
    <property type="match status" value="1"/>
</dbReference>
<evidence type="ECO:0000256" key="5">
    <source>
        <dbReference type="ARBA" id="ARBA00022840"/>
    </source>
</evidence>
<dbReference type="InterPro" id="IPR029055">
    <property type="entry name" value="Ntn_hydrolases_N"/>
</dbReference>
<gene>
    <name evidence="11" type="ORF">A2Y62_08480</name>
</gene>
<proteinExistence type="inferred from homology"/>
<dbReference type="GO" id="GO:0005524">
    <property type="term" value="F:ATP binding"/>
    <property type="evidence" value="ECO:0007669"/>
    <property type="project" value="UniProtKB-KW"/>
</dbReference>
<dbReference type="InterPro" id="IPR001962">
    <property type="entry name" value="Asn_synthase"/>
</dbReference>
<evidence type="ECO:0000313" key="12">
    <source>
        <dbReference type="Proteomes" id="UP000178943"/>
    </source>
</evidence>
<keyword evidence="6 8" id="KW-0315">Glutamine amidotransferase</keyword>
<dbReference type="GO" id="GO:0006529">
    <property type="term" value="P:asparagine biosynthetic process"/>
    <property type="evidence" value="ECO:0007669"/>
    <property type="project" value="UniProtKB-KW"/>
</dbReference>
<comment type="catalytic activity">
    <reaction evidence="7">
        <text>L-aspartate + L-glutamine + ATP + H2O = L-asparagine + L-glutamate + AMP + diphosphate + H(+)</text>
        <dbReference type="Rhea" id="RHEA:12228"/>
        <dbReference type="ChEBI" id="CHEBI:15377"/>
        <dbReference type="ChEBI" id="CHEBI:15378"/>
        <dbReference type="ChEBI" id="CHEBI:29985"/>
        <dbReference type="ChEBI" id="CHEBI:29991"/>
        <dbReference type="ChEBI" id="CHEBI:30616"/>
        <dbReference type="ChEBI" id="CHEBI:33019"/>
        <dbReference type="ChEBI" id="CHEBI:58048"/>
        <dbReference type="ChEBI" id="CHEBI:58359"/>
        <dbReference type="ChEBI" id="CHEBI:456215"/>
        <dbReference type="EC" id="6.3.5.4"/>
    </reaction>
</comment>
<feature type="active site" description="For GATase activity" evidence="8">
    <location>
        <position position="2"/>
    </location>
</feature>
<evidence type="ECO:0000313" key="11">
    <source>
        <dbReference type="EMBL" id="OGF66543.1"/>
    </source>
</evidence>
<sequence>MCGIAGIYIAEQETAPEHADAVRCMMQVQAHRGPDADGMMNPAPGIIFGHRRLRIIDLSPQAAQPMSNQAGNIWIAYNGEIYNFRQLRSELQYAGCRFNSNSDTEVILAGFETWGIEKLLVSLRGMFAFALCDARDKRNILLYLARDRLGIKPLYYAMTPGRIIFASEINGIRASGLLDTSEIDMTSMAGFLILGSIPGPRTYLKNIVCLPPGTYMPITIKDNEIDTDIMRYWEVPASNVESIQLVEERQNLTRHVLELLQETVNIHLISDVPTGTFLSGGMDSSTTTALAAQQLTEPLNTLTITFEEPEFNESTYARIVADAFRTNHTEIRIDGKQFMQEIPAILHAIDQPSNDGVNTYFISKAAKKAGLTVLLSGLGGDELFLGYPYYAALWRYRKQFDMLWNSPGFTISALFKLLAKTGGAFASSSWKRFSYIKEKNPLYLYNAVRGMFSPKEIQALLGISASSFNTLYEELFNEIGIHTNIKELEHANIIDAINSLDFHLYLANQLLRDSDVMGMAHSIEIRVPFLDHVLMEYVKGIQVSQKMDAKIEKIILVEAMKEILPKEILARKKWG</sequence>
<reference evidence="11 12" key="1">
    <citation type="journal article" date="2016" name="Nat. Commun.">
        <title>Thousands of microbial genomes shed light on interconnected biogeochemical processes in an aquifer system.</title>
        <authorList>
            <person name="Anantharaman K."/>
            <person name="Brown C.T."/>
            <person name="Hug L.A."/>
            <person name="Sharon I."/>
            <person name="Castelle C.J."/>
            <person name="Probst A.J."/>
            <person name="Thomas B.C."/>
            <person name="Singh A."/>
            <person name="Wilkins M.J."/>
            <person name="Karaoz U."/>
            <person name="Brodie E.L."/>
            <person name="Williams K.H."/>
            <person name="Hubbard S.S."/>
            <person name="Banfield J.F."/>
        </authorList>
    </citation>
    <scope>NUCLEOTIDE SEQUENCE [LARGE SCALE GENOMIC DNA]</scope>
</reference>
<dbReference type="SUPFAM" id="SSF52402">
    <property type="entry name" value="Adenine nucleotide alpha hydrolases-like"/>
    <property type="match status" value="1"/>
</dbReference>
<dbReference type="InterPro" id="IPR014729">
    <property type="entry name" value="Rossmann-like_a/b/a_fold"/>
</dbReference>
<evidence type="ECO:0000256" key="9">
    <source>
        <dbReference type="PIRSR" id="PIRSR001589-2"/>
    </source>
</evidence>
<evidence type="ECO:0000256" key="4">
    <source>
        <dbReference type="ARBA" id="ARBA00022741"/>
    </source>
</evidence>
<protein>
    <recommendedName>
        <fullName evidence="3">asparagine synthase (glutamine-hydrolyzing)</fullName>
        <ecNumber evidence="3">6.3.5.4</ecNumber>
    </recommendedName>
</protein>
<feature type="non-terminal residue" evidence="11">
    <location>
        <position position="575"/>
    </location>
</feature>
<dbReference type="NCBIfam" id="TIGR01536">
    <property type="entry name" value="asn_synth_AEB"/>
    <property type="match status" value="1"/>
</dbReference>